<dbReference type="SUPFAM" id="SSF52058">
    <property type="entry name" value="L domain-like"/>
    <property type="match status" value="1"/>
</dbReference>
<evidence type="ECO:0000313" key="1">
    <source>
        <dbReference type="EMBL" id="CBN78648.1"/>
    </source>
</evidence>
<dbReference type="InParanoid" id="D8LF50"/>
<dbReference type="OrthoDB" id="444581at2759"/>
<proteinExistence type="predicted"/>
<organism evidence="1 2">
    <name type="scientific">Ectocarpus siliculosus</name>
    <name type="common">Brown alga</name>
    <name type="synonym">Conferva siliculosa</name>
    <dbReference type="NCBI Taxonomy" id="2880"/>
    <lineage>
        <taxon>Eukaryota</taxon>
        <taxon>Sar</taxon>
        <taxon>Stramenopiles</taxon>
        <taxon>Ochrophyta</taxon>
        <taxon>PX clade</taxon>
        <taxon>Phaeophyceae</taxon>
        <taxon>Ectocarpales</taxon>
        <taxon>Ectocarpaceae</taxon>
        <taxon>Ectocarpus</taxon>
    </lineage>
</organism>
<name>D8LF50_ECTSI</name>
<protein>
    <submittedName>
        <fullName evidence="1">Uncharacterized protein</fullName>
    </submittedName>
</protein>
<dbReference type="PANTHER" id="PTHR32134:SF92">
    <property type="entry name" value="FNIP REPEAT-CONTAINING PROTEIN"/>
    <property type="match status" value="1"/>
</dbReference>
<reference evidence="1 2" key="1">
    <citation type="journal article" date="2010" name="Nature">
        <title>The Ectocarpus genome and the independent evolution of multicellularity in brown algae.</title>
        <authorList>
            <person name="Cock J.M."/>
            <person name="Sterck L."/>
            <person name="Rouze P."/>
            <person name="Scornet D."/>
            <person name="Allen A.E."/>
            <person name="Amoutzias G."/>
            <person name="Anthouard V."/>
            <person name="Artiguenave F."/>
            <person name="Aury J.M."/>
            <person name="Badger J.H."/>
            <person name="Beszteri B."/>
            <person name="Billiau K."/>
            <person name="Bonnet E."/>
            <person name="Bothwell J.H."/>
            <person name="Bowler C."/>
            <person name="Boyen C."/>
            <person name="Brownlee C."/>
            <person name="Carrano C.J."/>
            <person name="Charrier B."/>
            <person name="Cho G.Y."/>
            <person name="Coelho S.M."/>
            <person name="Collen J."/>
            <person name="Corre E."/>
            <person name="Da Silva C."/>
            <person name="Delage L."/>
            <person name="Delaroque N."/>
            <person name="Dittami S.M."/>
            <person name="Doulbeau S."/>
            <person name="Elias M."/>
            <person name="Farnham G."/>
            <person name="Gachon C.M."/>
            <person name="Gschloessl B."/>
            <person name="Heesch S."/>
            <person name="Jabbari K."/>
            <person name="Jubin C."/>
            <person name="Kawai H."/>
            <person name="Kimura K."/>
            <person name="Kloareg B."/>
            <person name="Kupper F.C."/>
            <person name="Lang D."/>
            <person name="Le Bail A."/>
            <person name="Leblanc C."/>
            <person name="Lerouge P."/>
            <person name="Lohr M."/>
            <person name="Lopez P.J."/>
            <person name="Martens C."/>
            <person name="Maumus F."/>
            <person name="Michel G."/>
            <person name="Miranda-Saavedra D."/>
            <person name="Morales J."/>
            <person name="Moreau H."/>
            <person name="Motomura T."/>
            <person name="Nagasato C."/>
            <person name="Napoli C.A."/>
            <person name="Nelson D.R."/>
            <person name="Nyvall-Collen P."/>
            <person name="Peters A.F."/>
            <person name="Pommier C."/>
            <person name="Potin P."/>
            <person name="Poulain J."/>
            <person name="Quesneville H."/>
            <person name="Read B."/>
            <person name="Rensing S.A."/>
            <person name="Ritter A."/>
            <person name="Rousvoal S."/>
            <person name="Samanta M."/>
            <person name="Samson G."/>
            <person name="Schroeder D.C."/>
            <person name="Segurens B."/>
            <person name="Strittmatter M."/>
            <person name="Tonon T."/>
            <person name="Tregear J.W."/>
            <person name="Valentin K."/>
            <person name="von Dassow P."/>
            <person name="Yamagishi T."/>
            <person name="Van de Peer Y."/>
            <person name="Wincker P."/>
        </authorList>
    </citation>
    <scope>NUCLEOTIDE SEQUENCE [LARGE SCALE GENOMIC DNA]</scope>
    <source>
        <strain evidence="2">Ec32 / CCAP1310/4</strain>
    </source>
</reference>
<dbReference type="EMBL" id="FN649741">
    <property type="protein sequence ID" value="CBN78648.1"/>
    <property type="molecule type" value="Genomic_DNA"/>
</dbReference>
<dbReference type="AlphaFoldDB" id="D8LF50"/>
<keyword evidence="2" id="KW-1185">Reference proteome</keyword>
<dbReference type="InterPro" id="IPR051251">
    <property type="entry name" value="STK_FNIP-Repeat"/>
</dbReference>
<dbReference type="InterPro" id="IPR008615">
    <property type="entry name" value="FNIP"/>
</dbReference>
<dbReference type="PANTHER" id="PTHR32134">
    <property type="entry name" value="FNIP REPEAT-CONTAINING PROTEIN"/>
    <property type="match status" value="1"/>
</dbReference>
<evidence type="ECO:0000313" key="2">
    <source>
        <dbReference type="Proteomes" id="UP000002630"/>
    </source>
</evidence>
<dbReference type="Proteomes" id="UP000002630">
    <property type="component" value="Linkage Group LG16"/>
</dbReference>
<accession>D8LF50</accession>
<dbReference type="EMBL" id="FN648007">
    <property type="protein sequence ID" value="CBN78648.1"/>
    <property type="molecule type" value="Genomic_DNA"/>
</dbReference>
<sequence length="251" mass="28256">MLSEASKDAFTKLECLSFSDAVERSGDRFDGVTLPRGLKSVVFGRWCYQHVDKVLWAASLKQITFGNTFNRSIKRIVWPTSLERVVFGWNFNQPVEGVHWPASLRQLNLGECFNHPVEEVAWPSSLEEIVFPGSFDQPITRVKWPASLRHLKFGSGFNQPIHQRVTGWDTAVGPATAIDGARNKRRGEYTVSRPASARVNVRSTMMIEGQRVDAARILHSIASPPDRRVSKHPTELLVIKYPDILAHALLV</sequence>
<dbReference type="Pfam" id="PF05725">
    <property type="entry name" value="FNIP"/>
    <property type="match status" value="1"/>
</dbReference>
<gene>
    <name evidence="1" type="ORF">Esi_0141_0033</name>
</gene>